<dbReference type="EC" id="2.7.7.65" evidence="2"/>
<proteinExistence type="predicted"/>
<dbReference type="SUPFAM" id="SSF55073">
    <property type="entry name" value="Nucleotide cyclase"/>
    <property type="match status" value="1"/>
</dbReference>
<evidence type="ECO:0000256" key="1">
    <source>
        <dbReference type="ARBA" id="ARBA00001946"/>
    </source>
</evidence>
<feature type="domain" description="GGDEF" evidence="5">
    <location>
        <begin position="244"/>
        <end position="378"/>
    </location>
</feature>
<dbReference type="AlphaFoldDB" id="A0A5C4RWR6"/>
<reference evidence="6 7" key="1">
    <citation type="submission" date="2019-03" db="EMBL/GenBank/DDBJ databases">
        <title>Arenimonas daejeonensis sp. nov., isolated from compost.</title>
        <authorList>
            <person name="Jeon C.O."/>
        </authorList>
    </citation>
    <scope>NUCLEOTIDE SEQUENCE [LARGE SCALE GENOMIC DNA]</scope>
    <source>
        <strain evidence="6 7">R29</strain>
    </source>
</reference>
<gene>
    <name evidence="6" type="ORF">E1B00_07750</name>
</gene>
<dbReference type="GO" id="GO:0005886">
    <property type="term" value="C:plasma membrane"/>
    <property type="evidence" value="ECO:0007669"/>
    <property type="project" value="TreeGrafter"/>
</dbReference>
<dbReference type="EMBL" id="SMDR01000001">
    <property type="protein sequence ID" value="TNJ35630.1"/>
    <property type="molecule type" value="Genomic_DNA"/>
</dbReference>
<evidence type="ECO:0000256" key="4">
    <source>
        <dbReference type="SAM" id="Phobius"/>
    </source>
</evidence>
<dbReference type="GO" id="GO:0043709">
    <property type="term" value="P:cell adhesion involved in single-species biofilm formation"/>
    <property type="evidence" value="ECO:0007669"/>
    <property type="project" value="TreeGrafter"/>
</dbReference>
<dbReference type="GO" id="GO:0052621">
    <property type="term" value="F:diguanylate cyclase activity"/>
    <property type="evidence" value="ECO:0007669"/>
    <property type="project" value="UniProtKB-EC"/>
</dbReference>
<feature type="transmembrane region" description="Helical" evidence="4">
    <location>
        <begin position="170"/>
        <end position="187"/>
    </location>
</feature>
<feature type="transmembrane region" description="Helical" evidence="4">
    <location>
        <begin position="32"/>
        <end position="50"/>
    </location>
</feature>
<feature type="transmembrane region" description="Helical" evidence="4">
    <location>
        <begin position="119"/>
        <end position="139"/>
    </location>
</feature>
<comment type="caution">
    <text evidence="6">The sequence shown here is derived from an EMBL/GenBank/DDBJ whole genome shotgun (WGS) entry which is preliminary data.</text>
</comment>
<protein>
    <recommendedName>
        <fullName evidence="2">diguanylate cyclase</fullName>
        <ecNumber evidence="2">2.7.7.65</ecNumber>
    </recommendedName>
</protein>
<keyword evidence="4" id="KW-1133">Transmembrane helix</keyword>
<evidence type="ECO:0000259" key="5">
    <source>
        <dbReference type="PROSITE" id="PS50887"/>
    </source>
</evidence>
<evidence type="ECO:0000256" key="2">
    <source>
        <dbReference type="ARBA" id="ARBA00012528"/>
    </source>
</evidence>
<dbReference type="RefSeq" id="WP_139447264.1">
    <property type="nucleotide sequence ID" value="NZ_SMDR01000001.1"/>
</dbReference>
<dbReference type="InterPro" id="IPR029787">
    <property type="entry name" value="Nucleotide_cyclase"/>
</dbReference>
<dbReference type="NCBIfam" id="TIGR00254">
    <property type="entry name" value="GGDEF"/>
    <property type="match status" value="1"/>
</dbReference>
<dbReference type="CDD" id="cd01949">
    <property type="entry name" value="GGDEF"/>
    <property type="match status" value="1"/>
</dbReference>
<evidence type="ECO:0000256" key="3">
    <source>
        <dbReference type="ARBA" id="ARBA00034247"/>
    </source>
</evidence>
<dbReference type="Gene3D" id="3.30.70.270">
    <property type="match status" value="1"/>
</dbReference>
<feature type="transmembrane region" description="Helical" evidence="4">
    <location>
        <begin position="146"/>
        <end position="164"/>
    </location>
</feature>
<dbReference type="Pfam" id="PF00990">
    <property type="entry name" value="GGDEF"/>
    <property type="match status" value="1"/>
</dbReference>
<evidence type="ECO:0000313" key="7">
    <source>
        <dbReference type="Proteomes" id="UP000305760"/>
    </source>
</evidence>
<sequence>MALTDPAIDSGQGARDWRRQQVVADTYQRSKLAGFLYLFGWTVVALIGHVQEFEPMAAIGIGLAFLGLGVLRLRMRPPAGSDAAANRRWLRHYAWVLPLAPALWSTVQVWILLDPRFDGSTRLVALIATIGYATVFANLYSTLRTLAAIGVGLLFLPMLAVLWSDPVHRALAIAMSFYLLYLAGALLRSHAEYRRRLDLDLALREQRDLFQQLSRTDPLTSVHNRRHFTAKLDEAAQFAAAGGPVFSLLILDIDHFKRVNDQHGHAIGDACLVAVADRLQRAFPPPANLLARLGGEEFGVLIPGDPRVASAVAETFRYDLARHPLECEGRRLEITASIGIGAFDPAKHRDGDGLYRAVDLALYAAKSQGRNRVQPTRTADV</sequence>
<dbReference type="FunFam" id="3.30.70.270:FF:000001">
    <property type="entry name" value="Diguanylate cyclase domain protein"/>
    <property type="match status" value="1"/>
</dbReference>
<name>A0A5C4RWR6_9GAMM</name>
<dbReference type="PANTHER" id="PTHR45138">
    <property type="entry name" value="REGULATORY COMPONENTS OF SENSORY TRANSDUCTION SYSTEM"/>
    <property type="match status" value="1"/>
</dbReference>
<dbReference type="Proteomes" id="UP000305760">
    <property type="component" value="Unassembled WGS sequence"/>
</dbReference>
<dbReference type="GO" id="GO:1902201">
    <property type="term" value="P:negative regulation of bacterial-type flagellum-dependent cell motility"/>
    <property type="evidence" value="ECO:0007669"/>
    <property type="project" value="TreeGrafter"/>
</dbReference>
<keyword evidence="7" id="KW-1185">Reference proteome</keyword>
<keyword evidence="4" id="KW-0472">Membrane</keyword>
<feature type="transmembrane region" description="Helical" evidence="4">
    <location>
        <begin position="93"/>
        <end position="113"/>
    </location>
</feature>
<comment type="cofactor">
    <cofactor evidence="1">
        <name>Mg(2+)</name>
        <dbReference type="ChEBI" id="CHEBI:18420"/>
    </cofactor>
</comment>
<dbReference type="InterPro" id="IPR000160">
    <property type="entry name" value="GGDEF_dom"/>
</dbReference>
<organism evidence="6 7">
    <name type="scientific">Arenimonas terrae</name>
    <dbReference type="NCBI Taxonomy" id="2546226"/>
    <lineage>
        <taxon>Bacteria</taxon>
        <taxon>Pseudomonadati</taxon>
        <taxon>Pseudomonadota</taxon>
        <taxon>Gammaproteobacteria</taxon>
        <taxon>Lysobacterales</taxon>
        <taxon>Lysobacteraceae</taxon>
        <taxon>Arenimonas</taxon>
    </lineage>
</organism>
<dbReference type="InterPro" id="IPR050469">
    <property type="entry name" value="Diguanylate_Cyclase"/>
</dbReference>
<dbReference type="InterPro" id="IPR043128">
    <property type="entry name" value="Rev_trsase/Diguanyl_cyclase"/>
</dbReference>
<dbReference type="SMART" id="SM00267">
    <property type="entry name" value="GGDEF"/>
    <property type="match status" value="1"/>
</dbReference>
<feature type="transmembrane region" description="Helical" evidence="4">
    <location>
        <begin position="56"/>
        <end position="73"/>
    </location>
</feature>
<accession>A0A5C4RWR6</accession>
<dbReference type="PANTHER" id="PTHR45138:SF9">
    <property type="entry name" value="DIGUANYLATE CYCLASE DGCM-RELATED"/>
    <property type="match status" value="1"/>
</dbReference>
<dbReference type="PROSITE" id="PS50887">
    <property type="entry name" value="GGDEF"/>
    <property type="match status" value="1"/>
</dbReference>
<comment type="catalytic activity">
    <reaction evidence="3">
        <text>2 GTP = 3',3'-c-di-GMP + 2 diphosphate</text>
        <dbReference type="Rhea" id="RHEA:24898"/>
        <dbReference type="ChEBI" id="CHEBI:33019"/>
        <dbReference type="ChEBI" id="CHEBI:37565"/>
        <dbReference type="ChEBI" id="CHEBI:58805"/>
        <dbReference type="EC" id="2.7.7.65"/>
    </reaction>
</comment>
<evidence type="ECO:0000313" key="6">
    <source>
        <dbReference type="EMBL" id="TNJ35630.1"/>
    </source>
</evidence>
<dbReference type="OrthoDB" id="9803824at2"/>
<keyword evidence="4" id="KW-0812">Transmembrane</keyword>